<evidence type="ECO:0000313" key="1">
    <source>
        <dbReference type="EMBL" id="AAS39365.1"/>
    </source>
</evidence>
<sequence length="32" mass="3576">MLIAIGFPPEMLIIIMLLACVNECRQITTLTL</sequence>
<dbReference type="KEGG" id="bca:BCE_0429"/>
<dbReference type="EMBL" id="AE017194">
    <property type="protein sequence ID" value="AAS39365.1"/>
    <property type="molecule type" value="Genomic_DNA"/>
</dbReference>
<gene>
    <name evidence="1" type="ordered locus">BCE_0429</name>
</gene>
<reference evidence="1 2" key="1">
    <citation type="journal article" date="2004" name="Nucleic Acids Res.">
        <title>The genome sequence of Bacillus cereus ATCC 10987 reveals metabolic adaptations and a large plasmid related to Bacillus anthracis pXO1.</title>
        <authorList>
            <person name="Rasko D.A."/>
            <person name="Ravel J."/>
            <person name="Okstad O.A."/>
            <person name="Helgason E."/>
            <person name="Cer R.Z."/>
            <person name="Jiang L."/>
            <person name="Shores K.A."/>
            <person name="Fouts D.E."/>
            <person name="Tourasse N.J."/>
            <person name="Angiuoli S.V."/>
            <person name="Kolonay J."/>
            <person name="Nelson W.C."/>
            <person name="Kolsto A.-B."/>
            <person name="Fraser C.M."/>
            <person name="Read T.D."/>
        </authorList>
    </citation>
    <scope>NUCLEOTIDE SEQUENCE [LARGE SCALE GENOMIC DNA]</scope>
    <source>
        <strain evidence="2">ATCC 10987 / NRS 248</strain>
    </source>
</reference>
<organism evidence="1 2">
    <name type="scientific">Bacillus cereus (strain ATCC 10987 / NRS 248)</name>
    <dbReference type="NCBI Taxonomy" id="222523"/>
    <lineage>
        <taxon>Bacteria</taxon>
        <taxon>Bacillati</taxon>
        <taxon>Bacillota</taxon>
        <taxon>Bacilli</taxon>
        <taxon>Bacillales</taxon>
        <taxon>Bacillaceae</taxon>
        <taxon>Bacillus</taxon>
        <taxon>Bacillus cereus group</taxon>
    </lineage>
</organism>
<dbReference type="HOGENOM" id="CLU_3387839_0_0_9"/>
<dbReference type="AlphaFoldDB" id="Q73EC9"/>
<protein>
    <submittedName>
        <fullName evidence="1">Uncharacterized protein</fullName>
    </submittedName>
</protein>
<dbReference type="Proteomes" id="UP000002527">
    <property type="component" value="Chromosome"/>
</dbReference>
<evidence type="ECO:0000313" key="2">
    <source>
        <dbReference type="Proteomes" id="UP000002527"/>
    </source>
</evidence>
<name>Q73EC9_BACC1</name>
<proteinExistence type="predicted"/>
<accession>Q73EC9</accession>